<comment type="cofactor">
    <cofactor evidence="5">
        <name>[4Fe-4S] cluster</name>
        <dbReference type="ChEBI" id="CHEBI:49883"/>
    </cofactor>
    <text evidence="5">Binds 1 [4Fe-4S] cluster per subunit.</text>
</comment>
<comment type="catalytic activity">
    <reaction evidence="5">
        <text>dimethylallyl diphosphate + 2 oxidized [2Fe-2S]-[ferredoxin] + H2O = (2E)-4-hydroxy-3-methylbut-2-enyl diphosphate + 2 reduced [2Fe-2S]-[ferredoxin] + 2 H(+)</text>
        <dbReference type="Rhea" id="RHEA:24825"/>
        <dbReference type="Rhea" id="RHEA-COMP:10000"/>
        <dbReference type="Rhea" id="RHEA-COMP:10001"/>
        <dbReference type="ChEBI" id="CHEBI:15377"/>
        <dbReference type="ChEBI" id="CHEBI:15378"/>
        <dbReference type="ChEBI" id="CHEBI:33737"/>
        <dbReference type="ChEBI" id="CHEBI:33738"/>
        <dbReference type="ChEBI" id="CHEBI:57623"/>
        <dbReference type="ChEBI" id="CHEBI:128753"/>
        <dbReference type="EC" id="1.17.7.4"/>
    </reaction>
</comment>
<comment type="pathway">
    <text evidence="5">Isoprenoid biosynthesis; isopentenyl diphosphate biosynthesis via DXP pathway; isopentenyl diphosphate from 1-deoxy-D-xylulose 5-phosphate: step 6/6.</text>
</comment>
<organism evidence="6 7">
    <name type="scientific">Euzebya pacifica</name>
    <dbReference type="NCBI Taxonomy" id="1608957"/>
    <lineage>
        <taxon>Bacteria</taxon>
        <taxon>Bacillati</taxon>
        <taxon>Actinomycetota</taxon>
        <taxon>Nitriliruptoria</taxon>
        <taxon>Euzebyales</taxon>
    </lineage>
</organism>
<feature type="active site" description="Proton donor" evidence="5">
    <location>
        <position position="138"/>
    </location>
</feature>
<feature type="binding site" evidence="5">
    <location>
        <position position="235"/>
    </location>
    <ligand>
        <name>isopentenyl diphosphate</name>
        <dbReference type="ChEBI" id="CHEBI:128769"/>
    </ligand>
</feature>
<evidence type="ECO:0000256" key="5">
    <source>
        <dbReference type="HAMAP-Rule" id="MF_00191"/>
    </source>
</evidence>
<feature type="binding site" evidence="5">
    <location>
        <position position="136"/>
    </location>
    <ligand>
        <name>(2E)-4-hydroxy-3-methylbut-2-enyl diphosphate</name>
        <dbReference type="ChEBI" id="CHEBI:128753"/>
    </ligand>
</feature>
<feature type="binding site" evidence="5">
    <location>
        <position position="53"/>
    </location>
    <ligand>
        <name>(2E)-4-hydroxy-3-methylbut-2-enyl diphosphate</name>
        <dbReference type="ChEBI" id="CHEBI:128753"/>
    </ligand>
</feature>
<dbReference type="AlphaFoldDB" id="A0A346Y230"/>
<keyword evidence="5" id="KW-0560">Oxidoreductase</keyword>
<comment type="function">
    <text evidence="5">Catalyzes the conversion of 1-hydroxy-2-methyl-2-(E)-butenyl 4-diphosphate (HMBPP) into a mixture of isopentenyl diphosphate (IPP) and dimethylallyl diphosphate (DMAPP). Acts in the terminal step of the DOXP/MEP pathway for isoprenoid precursor biosynthesis.</text>
</comment>
<accession>A0A346Y230</accession>
<feature type="binding site" evidence="5">
    <location>
        <position position="53"/>
    </location>
    <ligand>
        <name>isopentenyl diphosphate</name>
        <dbReference type="ChEBI" id="CHEBI:128769"/>
    </ligand>
</feature>
<keyword evidence="3 5" id="KW-0408">Iron</keyword>
<feature type="binding site" evidence="5">
    <location>
        <position position="234"/>
    </location>
    <ligand>
        <name>dimethylallyl diphosphate</name>
        <dbReference type="ChEBI" id="CHEBI:57623"/>
    </ligand>
</feature>
<keyword evidence="1 5" id="KW-0004">4Fe-4S</keyword>
<gene>
    <name evidence="5" type="primary">ispH</name>
    <name evidence="6" type="ORF">DVS28_a3855</name>
</gene>
<keyword evidence="7" id="KW-1185">Reference proteome</keyword>
<dbReference type="GO" id="GO:0019288">
    <property type="term" value="P:isopentenyl diphosphate biosynthetic process, methylerythritol 4-phosphate pathway"/>
    <property type="evidence" value="ECO:0007669"/>
    <property type="project" value="UniProtKB-UniRule"/>
</dbReference>
<keyword evidence="5" id="KW-0414">Isoprene biosynthesis</keyword>
<dbReference type="NCBIfam" id="NF002189">
    <property type="entry name" value="PRK01045.1-3"/>
    <property type="match status" value="1"/>
</dbReference>
<feature type="binding site" evidence="5">
    <location>
        <position position="86"/>
    </location>
    <ligand>
        <name>isopentenyl diphosphate</name>
        <dbReference type="ChEBI" id="CHEBI:128769"/>
    </ligand>
</feature>
<feature type="binding site" evidence="5">
    <location>
        <position position="279"/>
    </location>
    <ligand>
        <name>dimethylallyl diphosphate</name>
        <dbReference type="ChEBI" id="CHEBI:57623"/>
    </ligand>
</feature>
<dbReference type="NCBIfam" id="NF002188">
    <property type="entry name" value="PRK01045.1-2"/>
    <property type="match status" value="1"/>
</dbReference>
<dbReference type="EC" id="1.17.7.4" evidence="5"/>
<dbReference type="KEGG" id="euz:DVS28_a3855"/>
<feature type="binding site" evidence="5">
    <location>
        <position position="236"/>
    </location>
    <ligand>
        <name>dimethylallyl diphosphate</name>
        <dbReference type="ChEBI" id="CHEBI:57623"/>
    </ligand>
</feature>
<dbReference type="NCBIfam" id="TIGR00216">
    <property type="entry name" value="ispH_lytB"/>
    <property type="match status" value="1"/>
</dbReference>
<feature type="binding site" evidence="5">
    <location>
        <position position="279"/>
    </location>
    <ligand>
        <name>isopentenyl diphosphate</name>
        <dbReference type="ChEBI" id="CHEBI:128769"/>
    </ligand>
</feature>
<keyword evidence="2 5" id="KW-0479">Metal-binding</keyword>
<dbReference type="UniPathway" id="UPA00059">
    <property type="reaction ID" value="UER00105"/>
</dbReference>
<feature type="binding site" evidence="5">
    <location>
        <position position="24"/>
    </location>
    <ligand>
        <name>[4Fe-4S] cluster</name>
        <dbReference type="ChEBI" id="CHEBI:49883"/>
    </ligand>
</feature>
<feature type="binding site" evidence="5">
    <location>
        <position position="136"/>
    </location>
    <ligand>
        <name>dimethylallyl diphosphate</name>
        <dbReference type="ChEBI" id="CHEBI:57623"/>
    </ligand>
</feature>
<evidence type="ECO:0000256" key="3">
    <source>
        <dbReference type="ARBA" id="ARBA00023004"/>
    </source>
</evidence>
<comment type="pathway">
    <text evidence="5">Isoprenoid biosynthesis; dimethylallyl diphosphate biosynthesis; dimethylallyl diphosphate from (2E)-4-hydroxy-3-methylbutenyl diphosphate: step 1/1.</text>
</comment>
<dbReference type="GO" id="GO:0051539">
    <property type="term" value="F:4 iron, 4 sulfur cluster binding"/>
    <property type="evidence" value="ECO:0007669"/>
    <property type="project" value="UniProtKB-UniRule"/>
</dbReference>
<evidence type="ECO:0000313" key="6">
    <source>
        <dbReference type="EMBL" id="AXV08527.1"/>
    </source>
</evidence>
<dbReference type="Gene3D" id="3.40.1010.20">
    <property type="entry name" value="4-hydroxy-3-methylbut-2-enyl diphosphate reductase, catalytic domain"/>
    <property type="match status" value="2"/>
</dbReference>
<feature type="binding site" evidence="5">
    <location>
        <position position="234"/>
    </location>
    <ligand>
        <name>(2E)-4-hydroxy-3-methylbut-2-enyl diphosphate</name>
        <dbReference type="ChEBI" id="CHEBI:128753"/>
    </ligand>
</feature>
<dbReference type="GO" id="GO:0046872">
    <property type="term" value="F:metal ion binding"/>
    <property type="evidence" value="ECO:0007669"/>
    <property type="project" value="UniProtKB-KW"/>
</dbReference>
<dbReference type="GO" id="GO:0016114">
    <property type="term" value="P:terpenoid biosynthetic process"/>
    <property type="evidence" value="ECO:0007669"/>
    <property type="project" value="UniProtKB-UniRule"/>
</dbReference>
<feature type="binding site" evidence="5">
    <location>
        <position position="86"/>
    </location>
    <ligand>
        <name>(2E)-4-hydroxy-3-methylbut-2-enyl diphosphate</name>
        <dbReference type="ChEBI" id="CHEBI:128753"/>
    </ligand>
</feature>
<reference evidence="6 7" key="1">
    <citation type="submission" date="2018-09" db="EMBL/GenBank/DDBJ databases">
        <title>Complete genome sequence of Euzebya sp. DY32-46 isolated from seawater of Pacific Ocean.</title>
        <authorList>
            <person name="Xu L."/>
            <person name="Wu Y.-H."/>
            <person name="Xu X.-W."/>
        </authorList>
    </citation>
    <scope>NUCLEOTIDE SEQUENCE [LARGE SCALE GENOMIC DNA]</scope>
    <source>
        <strain evidence="6 7">DY32-46</strain>
    </source>
</reference>
<name>A0A346Y230_9ACTN</name>
<keyword evidence="4 5" id="KW-0411">Iron-sulfur</keyword>
<feature type="binding site" evidence="5">
    <location>
        <position position="86"/>
    </location>
    <ligand>
        <name>dimethylallyl diphosphate</name>
        <dbReference type="ChEBI" id="CHEBI:57623"/>
    </ligand>
</feature>
<feature type="binding site" evidence="5">
    <location>
        <position position="206"/>
    </location>
    <ligand>
        <name>[4Fe-4S] cluster</name>
        <dbReference type="ChEBI" id="CHEBI:49883"/>
    </ligand>
</feature>
<evidence type="ECO:0000256" key="4">
    <source>
        <dbReference type="ARBA" id="ARBA00023014"/>
    </source>
</evidence>
<feature type="binding site" evidence="5">
    <location>
        <position position="176"/>
    </location>
    <ligand>
        <name>(2E)-4-hydroxy-3-methylbut-2-enyl diphosphate</name>
        <dbReference type="ChEBI" id="CHEBI:128753"/>
    </ligand>
</feature>
<dbReference type="NCBIfam" id="NF002190">
    <property type="entry name" value="PRK01045.1-4"/>
    <property type="match status" value="1"/>
</dbReference>
<proteinExistence type="inferred from homology"/>
<dbReference type="Proteomes" id="UP000264006">
    <property type="component" value="Chromosome"/>
</dbReference>
<dbReference type="GO" id="GO:0050992">
    <property type="term" value="P:dimethylallyl diphosphate biosynthetic process"/>
    <property type="evidence" value="ECO:0007669"/>
    <property type="project" value="UniProtKB-UniRule"/>
</dbReference>
<dbReference type="UniPathway" id="UPA00056">
    <property type="reaction ID" value="UER00097"/>
</dbReference>
<evidence type="ECO:0000313" key="7">
    <source>
        <dbReference type="Proteomes" id="UP000264006"/>
    </source>
</evidence>
<feature type="binding site" evidence="5">
    <location>
        <position position="236"/>
    </location>
    <ligand>
        <name>(2E)-4-hydroxy-3-methylbut-2-enyl diphosphate</name>
        <dbReference type="ChEBI" id="CHEBI:128753"/>
    </ligand>
</feature>
<comment type="similarity">
    <text evidence="5">Belongs to the IspH family.</text>
</comment>
<dbReference type="PANTHER" id="PTHR30426:SF0">
    <property type="entry name" value="4-HYDROXY-3-METHYLBUT-2-ENYL DIPHOSPHATE REDUCTASE"/>
    <property type="match status" value="1"/>
</dbReference>
<feature type="binding site" evidence="5">
    <location>
        <position position="235"/>
    </location>
    <ligand>
        <name>dimethylallyl diphosphate</name>
        <dbReference type="ChEBI" id="CHEBI:57623"/>
    </ligand>
</feature>
<protein>
    <recommendedName>
        <fullName evidence="5">4-hydroxy-3-methylbut-2-enyl diphosphate reductase</fullName>
        <shortName evidence="5">HMBPP reductase</shortName>
        <ecNumber evidence="5">1.17.7.4</ecNumber>
    </recommendedName>
</protein>
<dbReference type="PANTHER" id="PTHR30426">
    <property type="entry name" value="4-HYDROXY-3-METHYLBUT-2-ENYL DIPHOSPHATE REDUCTASE"/>
    <property type="match status" value="1"/>
</dbReference>
<feature type="binding site" evidence="5">
    <location>
        <position position="279"/>
    </location>
    <ligand>
        <name>(2E)-4-hydroxy-3-methylbut-2-enyl diphosphate</name>
        <dbReference type="ChEBI" id="CHEBI:128753"/>
    </ligand>
</feature>
<feature type="binding site" evidence="5">
    <location>
        <position position="234"/>
    </location>
    <ligand>
        <name>isopentenyl diphosphate</name>
        <dbReference type="ChEBI" id="CHEBI:128769"/>
    </ligand>
</feature>
<feature type="binding site" evidence="5">
    <location>
        <position position="235"/>
    </location>
    <ligand>
        <name>(2E)-4-hydroxy-3-methylbut-2-enyl diphosphate</name>
        <dbReference type="ChEBI" id="CHEBI:128753"/>
    </ligand>
</feature>
<feature type="binding site" evidence="5">
    <location>
        <position position="108"/>
    </location>
    <ligand>
        <name>[4Fe-4S] cluster</name>
        <dbReference type="ChEBI" id="CHEBI:49883"/>
    </ligand>
</feature>
<dbReference type="EMBL" id="CP031165">
    <property type="protein sequence ID" value="AXV08527.1"/>
    <property type="molecule type" value="Genomic_DNA"/>
</dbReference>
<evidence type="ECO:0000256" key="2">
    <source>
        <dbReference type="ARBA" id="ARBA00022723"/>
    </source>
</evidence>
<dbReference type="Pfam" id="PF02401">
    <property type="entry name" value="LYTB"/>
    <property type="match status" value="1"/>
</dbReference>
<dbReference type="CDD" id="cd13944">
    <property type="entry name" value="lytB_ispH"/>
    <property type="match status" value="1"/>
</dbReference>
<evidence type="ECO:0000256" key="1">
    <source>
        <dbReference type="ARBA" id="ARBA00022485"/>
    </source>
</evidence>
<sequence>MARLAVMTATSPRTVLLAAPRGFCAGVDRAIEIVDIALEHYGAPVYVRHAIVHNTHVVADLESRGAVFVEDEDEVPEGGVIVFSAHGIPPEVRERAAARGLDQIDATCPLVTKVHFEAREYAEKGMSIILIGHEGHQEVVGTMGQAPESINLVETPEDVAELDLPDPTKVAYVSQTTLSVDETTGIIAAIKERYPLARGPKGDDICYATQNRQDATKVLSERSDLVLVVGSENSSNSQRMVEVALGHGAPAAHLIDDATHIDPAWLEGVDTIGLTSGASAPDQLVTGVIDWLQAQDRGAVVERLDVIEEDMHFALPAKLRNLPVVGV</sequence>
<dbReference type="HAMAP" id="MF_00191">
    <property type="entry name" value="IspH"/>
    <property type="match status" value="1"/>
</dbReference>
<dbReference type="GO" id="GO:0051745">
    <property type="term" value="F:4-hydroxy-3-methylbut-2-enyl diphosphate reductase activity"/>
    <property type="evidence" value="ECO:0007669"/>
    <property type="project" value="UniProtKB-UniRule"/>
</dbReference>
<feature type="binding site" evidence="5">
    <location>
        <position position="136"/>
    </location>
    <ligand>
        <name>isopentenyl diphosphate</name>
        <dbReference type="ChEBI" id="CHEBI:128769"/>
    </ligand>
</feature>
<feature type="binding site" evidence="5">
    <location>
        <position position="53"/>
    </location>
    <ligand>
        <name>dimethylallyl diphosphate</name>
        <dbReference type="ChEBI" id="CHEBI:57623"/>
    </ligand>
</feature>
<dbReference type="InterPro" id="IPR003451">
    <property type="entry name" value="LytB/IspH"/>
</dbReference>
<feature type="binding site" evidence="5">
    <location>
        <position position="236"/>
    </location>
    <ligand>
        <name>isopentenyl diphosphate</name>
        <dbReference type="ChEBI" id="CHEBI:128769"/>
    </ligand>
</feature>
<dbReference type="Gene3D" id="3.40.50.11270">
    <property type="match status" value="1"/>
</dbReference>
<comment type="catalytic activity">
    <reaction evidence="5">
        <text>isopentenyl diphosphate + 2 oxidized [2Fe-2S]-[ferredoxin] + H2O = (2E)-4-hydroxy-3-methylbut-2-enyl diphosphate + 2 reduced [2Fe-2S]-[ferredoxin] + 2 H(+)</text>
        <dbReference type="Rhea" id="RHEA:24488"/>
        <dbReference type="Rhea" id="RHEA-COMP:10000"/>
        <dbReference type="Rhea" id="RHEA-COMP:10001"/>
        <dbReference type="ChEBI" id="CHEBI:15377"/>
        <dbReference type="ChEBI" id="CHEBI:15378"/>
        <dbReference type="ChEBI" id="CHEBI:33737"/>
        <dbReference type="ChEBI" id="CHEBI:33738"/>
        <dbReference type="ChEBI" id="CHEBI:128753"/>
        <dbReference type="ChEBI" id="CHEBI:128769"/>
        <dbReference type="EC" id="1.17.7.4"/>
    </reaction>
</comment>